<dbReference type="OrthoDB" id="309640at2759"/>
<keyword evidence="3" id="KW-1185">Reference proteome</keyword>
<reference evidence="2" key="2">
    <citation type="submission" date="2020-05" db="EMBL/GenBank/DDBJ databases">
        <authorList>
            <person name="Kim H.-S."/>
            <person name="Proctor R.H."/>
            <person name="Brown D.W."/>
        </authorList>
    </citation>
    <scope>NUCLEOTIDE SEQUENCE</scope>
    <source>
        <strain evidence="2">NRRL 20472</strain>
    </source>
</reference>
<dbReference type="InterPro" id="IPR035959">
    <property type="entry name" value="RutC-like_sf"/>
</dbReference>
<proteinExistence type="inferred from homology"/>
<protein>
    <recommendedName>
        <fullName evidence="4">YjgF-like protein</fullName>
    </recommendedName>
</protein>
<dbReference type="NCBIfam" id="TIGR00004">
    <property type="entry name" value="Rid family detoxifying hydrolase"/>
    <property type="match status" value="1"/>
</dbReference>
<accession>A0A8H4TRJ5</accession>
<comment type="similarity">
    <text evidence="1">Belongs to the RutC family.</text>
</comment>
<reference evidence="2" key="1">
    <citation type="journal article" date="2020" name="BMC Genomics">
        <title>Correction to: Identification and distribution of gene clusters required for synthesis of sphingolipid metabolism inhibitors in diverse species of the filamentous fungus Fusarium.</title>
        <authorList>
            <person name="Kim H.S."/>
            <person name="Lohmar J.M."/>
            <person name="Busman M."/>
            <person name="Brown D.W."/>
            <person name="Naumann T.A."/>
            <person name="Divon H.H."/>
            <person name="Lysoe E."/>
            <person name="Uhlig S."/>
            <person name="Proctor R.H."/>
        </authorList>
    </citation>
    <scope>NUCLEOTIDE SEQUENCE</scope>
    <source>
        <strain evidence="2">NRRL 20472</strain>
    </source>
</reference>
<comment type="caution">
    <text evidence="2">The sequence shown here is derived from an EMBL/GenBank/DDBJ whole genome shotgun (WGS) entry which is preliminary data.</text>
</comment>
<dbReference type="SUPFAM" id="SSF55298">
    <property type="entry name" value="YjgF-like"/>
    <property type="match status" value="1"/>
</dbReference>
<dbReference type="PANTHER" id="PTHR11803:SF42">
    <property type="entry name" value="MMF1"/>
    <property type="match status" value="1"/>
</dbReference>
<gene>
    <name evidence="2" type="ORF">FSARC_9327</name>
</gene>
<evidence type="ECO:0008006" key="4">
    <source>
        <dbReference type="Google" id="ProtNLM"/>
    </source>
</evidence>
<sequence>MARLSKEVVLTDKSPAPMPCLSQAVKVGDFVFVSGILPISPVTGKFVEGTVADRTSQILTNITNILEKADSSINNVVKVNVWLDDMKNFNDMNIAYEKVFCNGVRPVRTCVAVKELPFGADIEIEATAHL</sequence>
<dbReference type="PANTHER" id="PTHR11803">
    <property type="entry name" value="2-IMINOBUTANOATE/2-IMINOPROPANOATE DEAMINASE RIDA"/>
    <property type="match status" value="1"/>
</dbReference>
<dbReference type="CDD" id="cd00448">
    <property type="entry name" value="YjgF_YER057c_UK114_family"/>
    <property type="match status" value="1"/>
</dbReference>
<dbReference type="GO" id="GO:0005739">
    <property type="term" value="C:mitochondrion"/>
    <property type="evidence" value="ECO:0007669"/>
    <property type="project" value="UniProtKB-ARBA"/>
</dbReference>
<dbReference type="Gene3D" id="3.30.1330.40">
    <property type="entry name" value="RutC-like"/>
    <property type="match status" value="1"/>
</dbReference>
<dbReference type="FunFam" id="3.30.1330.40:FF:000001">
    <property type="entry name" value="L-PSP family endoribonuclease"/>
    <property type="match status" value="1"/>
</dbReference>
<dbReference type="EMBL" id="JABEXW010000533">
    <property type="protein sequence ID" value="KAF4962549.1"/>
    <property type="molecule type" value="Genomic_DNA"/>
</dbReference>
<dbReference type="Proteomes" id="UP000622797">
    <property type="component" value="Unassembled WGS sequence"/>
</dbReference>
<evidence type="ECO:0000256" key="1">
    <source>
        <dbReference type="ARBA" id="ARBA00010552"/>
    </source>
</evidence>
<dbReference type="GO" id="GO:0019239">
    <property type="term" value="F:deaminase activity"/>
    <property type="evidence" value="ECO:0007669"/>
    <property type="project" value="TreeGrafter"/>
</dbReference>
<dbReference type="Pfam" id="PF01042">
    <property type="entry name" value="Ribonuc_L-PSP"/>
    <property type="match status" value="1"/>
</dbReference>
<dbReference type="GO" id="GO:0005829">
    <property type="term" value="C:cytosol"/>
    <property type="evidence" value="ECO:0007669"/>
    <property type="project" value="TreeGrafter"/>
</dbReference>
<evidence type="ECO:0000313" key="2">
    <source>
        <dbReference type="EMBL" id="KAF4962549.1"/>
    </source>
</evidence>
<evidence type="ECO:0000313" key="3">
    <source>
        <dbReference type="Proteomes" id="UP000622797"/>
    </source>
</evidence>
<name>A0A8H4TRJ5_9HYPO</name>
<dbReference type="InterPro" id="IPR006056">
    <property type="entry name" value="RidA"/>
</dbReference>
<dbReference type="InterPro" id="IPR006175">
    <property type="entry name" value="YjgF/YER057c/UK114"/>
</dbReference>
<dbReference type="AlphaFoldDB" id="A0A8H4TRJ5"/>
<organism evidence="2 3">
    <name type="scientific">Fusarium sarcochroum</name>
    <dbReference type="NCBI Taxonomy" id="1208366"/>
    <lineage>
        <taxon>Eukaryota</taxon>
        <taxon>Fungi</taxon>
        <taxon>Dikarya</taxon>
        <taxon>Ascomycota</taxon>
        <taxon>Pezizomycotina</taxon>
        <taxon>Sordariomycetes</taxon>
        <taxon>Hypocreomycetidae</taxon>
        <taxon>Hypocreales</taxon>
        <taxon>Nectriaceae</taxon>
        <taxon>Fusarium</taxon>
        <taxon>Fusarium lateritium species complex</taxon>
    </lineage>
</organism>